<dbReference type="Proteomes" id="UP000323946">
    <property type="component" value="Unassembled WGS sequence"/>
</dbReference>
<evidence type="ECO:0000256" key="2">
    <source>
        <dbReference type="ARBA" id="ARBA00022605"/>
    </source>
</evidence>
<feature type="domain" description="3-dehydroquinate synthase C-terminal" evidence="7">
    <location>
        <begin position="200"/>
        <end position="309"/>
    </location>
</feature>
<dbReference type="GO" id="GO:0003856">
    <property type="term" value="F:3-dehydroquinate synthase activity"/>
    <property type="evidence" value="ECO:0007669"/>
    <property type="project" value="TreeGrafter"/>
</dbReference>
<evidence type="ECO:0000313" key="9">
    <source>
        <dbReference type="Proteomes" id="UP000323946"/>
    </source>
</evidence>
<comment type="cofactor">
    <cofactor evidence="1">
        <name>NAD(+)</name>
        <dbReference type="ChEBI" id="CHEBI:57540"/>
    </cofactor>
</comment>
<sequence length="344" mass="36436">MTAHAELAATRIEVELGERSYTVHIGSGVRNTLPDLVAALGAKRAAIVTARPPELLPDLGIPALVLRAQDGEHDKTLATVESTCRQFAEFGLTRSDVVISCGGGTVTDSVGLAAALYHRGVPVVHLPSSLLAQVDASVGGKTAVNLPEGKNLVGAYWQPKAVLCDTDLLSTLPAREWTNGYGEIARCHFIGAGDLRGLPLPEQIAASVALKASVVMSDERDNGRRHLLNYGHTLGHALERATDYALRHGEGVAIGTVFAGRLAAALGRVSEQRAAEHLDVVRHYDLPWRLPAEVGTEQLIDLMRLDKKATSGLAFVLDGTGGPDLVQDVPEQLVAETLAAMPRG</sequence>
<reference evidence="8 9" key="1">
    <citation type="submission" date="2019-09" db="EMBL/GenBank/DDBJ databases">
        <title>Draft genome sequence of the thermophilic Saccharopolyspora hirsuta VKM Ac-666T.</title>
        <authorList>
            <person name="Lobastova T.G."/>
            <person name="Fokina V."/>
            <person name="Bragin E.Y."/>
            <person name="Shtratnikova V.Y."/>
            <person name="Starodumova I.P."/>
            <person name="Tarlachkov S.V."/>
            <person name="Donova M.V."/>
        </authorList>
    </citation>
    <scope>NUCLEOTIDE SEQUENCE [LARGE SCALE GENOMIC DNA]</scope>
    <source>
        <strain evidence="8 9">VKM Ac-666</strain>
    </source>
</reference>
<name>A0A5M7C621_SACHI</name>
<dbReference type="SMR" id="A0A5M7C621"/>
<protein>
    <submittedName>
        <fullName evidence="8">3-dehydroquinate synthase</fullName>
    </submittedName>
</protein>
<comment type="caution">
    <text evidence="8">The sequence shown here is derived from an EMBL/GenBank/DDBJ whole genome shotgun (WGS) entry which is preliminary data.</text>
</comment>
<evidence type="ECO:0000256" key="4">
    <source>
        <dbReference type="ARBA" id="ARBA00023141"/>
    </source>
</evidence>
<dbReference type="Gene3D" id="1.20.1090.10">
    <property type="entry name" value="Dehydroquinate synthase-like - alpha domain"/>
    <property type="match status" value="1"/>
</dbReference>
<accession>A0A5M7C621</accession>
<dbReference type="RefSeq" id="WP_150066297.1">
    <property type="nucleotide sequence ID" value="NZ_VWPH01000004.1"/>
</dbReference>
<evidence type="ECO:0000256" key="3">
    <source>
        <dbReference type="ARBA" id="ARBA00023027"/>
    </source>
</evidence>
<feature type="domain" description="3-dehydroquinate synthase N-terminal" evidence="6">
    <location>
        <begin position="68"/>
        <end position="178"/>
    </location>
</feature>
<dbReference type="InterPro" id="IPR030960">
    <property type="entry name" value="DHQS/DOIS_N"/>
</dbReference>
<dbReference type="Pfam" id="PF24621">
    <property type="entry name" value="DHQS_C"/>
    <property type="match status" value="1"/>
</dbReference>
<gene>
    <name evidence="8" type="ORF">F1721_09900</name>
</gene>
<evidence type="ECO:0000256" key="1">
    <source>
        <dbReference type="ARBA" id="ARBA00001911"/>
    </source>
</evidence>
<dbReference type="SUPFAM" id="SSF56796">
    <property type="entry name" value="Dehydroquinate synthase-like"/>
    <property type="match status" value="1"/>
</dbReference>
<keyword evidence="3" id="KW-0520">NAD</keyword>
<dbReference type="Gene3D" id="3.40.50.1970">
    <property type="match status" value="1"/>
</dbReference>
<evidence type="ECO:0000256" key="5">
    <source>
        <dbReference type="ARBA" id="ARBA00023239"/>
    </source>
</evidence>
<keyword evidence="9" id="KW-1185">Reference proteome</keyword>
<dbReference type="OrthoDB" id="9806583at2"/>
<proteinExistence type="predicted"/>
<dbReference type="PANTHER" id="PTHR43622:SF7">
    <property type="entry name" value="3-DEHYDROQUINATE SYNTHASE, CHLOROPLASTIC"/>
    <property type="match status" value="1"/>
</dbReference>
<dbReference type="AlphaFoldDB" id="A0A5M7C621"/>
<dbReference type="GO" id="GO:0009073">
    <property type="term" value="P:aromatic amino acid family biosynthetic process"/>
    <property type="evidence" value="ECO:0007669"/>
    <property type="project" value="UniProtKB-KW"/>
</dbReference>
<dbReference type="CDD" id="cd08195">
    <property type="entry name" value="DHQS"/>
    <property type="match status" value="1"/>
</dbReference>
<keyword evidence="2" id="KW-0028">Amino-acid biosynthesis</keyword>
<evidence type="ECO:0000259" key="6">
    <source>
        <dbReference type="Pfam" id="PF01761"/>
    </source>
</evidence>
<evidence type="ECO:0000259" key="7">
    <source>
        <dbReference type="Pfam" id="PF24621"/>
    </source>
</evidence>
<evidence type="ECO:0000313" key="8">
    <source>
        <dbReference type="EMBL" id="KAA5835101.1"/>
    </source>
</evidence>
<dbReference type="EMBL" id="VWPH01000004">
    <property type="protein sequence ID" value="KAA5835101.1"/>
    <property type="molecule type" value="Genomic_DNA"/>
</dbReference>
<dbReference type="GO" id="GO:0008652">
    <property type="term" value="P:amino acid biosynthetic process"/>
    <property type="evidence" value="ECO:0007669"/>
    <property type="project" value="UniProtKB-KW"/>
</dbReference>
<organism evidence="8 9">
    <name type="scientific">Saccharopolyspora hirsuta</name>
    <dbReference type="NCBI Taxonomy" id="1837"/>
    <lineage>
        <taxon>Bacteria</taxon>
        <taxon>Bacillati</taxon>
        <taxon>Actinomycetota</taxon>
        <taxon>Actinomycetes</taxon>
        <taxon>Pseudonocardiales</taxon>
        <taxon>Pseudonocardiaceae</taxon>
        <taxon>Saccharopolyspora</taxon>
    </lineage>
</organism>
<keyword evidence="4" id="KW-0057">Aromatic amino acid biosynthesis</keyword>
<dbReference type="InterPro" id="IPR056179">
    <property type="entry name" value="DHQS_C"/>
</dbReference>
<dbReference type="Pfam" id="PF01761">
    <property type="entry name" value="DHQ_synthase"/>
    <property type="match status" value="1"/>
</dbReference>
<keyword evidence="5" id="KW-0456">Lyase</keyword>
<dbReference type="InterPro" id="IPR050071">
    <property type="entry name" value="Dehydroquinate_synthase"/>
</dbReference>
<dbReference type="PANTHER" id="PTHR43622">
    <property type="entry name" value="3-DEHYDROQUINATE SYNTHASE"/>
    <property type="match status" value="1"/>
</dbReference>